<reference evidence="1" key="1">
    <citation type="journal article" date="2023" name="Insect Mol. Biol.">
        <title>Genome sequencing provides insights into the evolution of gene families encoding plant cell wall-degrading enzymes in longhorned beetles.</title>
        <authorList>
            <person name="Shin N.R."/>
            <person name="Okamura Y."/>
            <person name="Kirsch R."/>
            <person name="Pauchet Y."/>
        </authorList>
    </citation>
    <scope>NUCLEOTIDE SEQUENCE</scope>
    <source>
        <strain evidence="1">AMC_N1</strain>
    </source>
</reference>
<organism evidence="1 2">
    <name type="scientific">Aromia moschata</name>
    <dbReference type="NCBI Taxonomy" id="1265417"/>
    <lineage>
        <taxon>Eukaryota</taxon>
        <taxon>Metazoa</taxon>
        <taxon>Ecdysozoa</taxon>
        <taxon>Arthropoda</taxon>
        <taxon>Hexapoda</taxon>
        <taxon>Insecta</taxon>
        <taxon>Pterygota</taxon>
        <taxon>Neoptera</taxon>
        <taxon>Endopterygota</taxon>
        <taxon>Coleoptera</taxon>
        <taxon>Polyphaga</taxon>
        <taxon>Cucujiformia</taxon>
        <taxon>Chrysomeloidea</taxon>
        <taxon>Cerambycidae</taxon>
        <taxon>Cerambycinae</taxon>
        <taxon>Callichromatini</taxon>
        <taxon>Aromia</taxon>
    </lineage>
</organism>
<dbReference type="PANTHER" id="PTHR46169:SF15">
    <property type="entry name" value="INNER CENTROMERE PROTEIN A-LIKE ISOFORM X1-RELATED"/>
    <property type="match status" value="1"/>
</dbReference>
<dbReference type="GO" id="GO:0006357">
    <property type="term" value="P:regulation of transcription by RNA polymerase II"/>
    <property type="evidence" value="ECO:0007669"/>
    <property type="project" value="TreeGrafter"/>
</dbReference>
<proteinExistence type="predicted"/>
<dbReference type="AlphaFoldDB" id="A0AAV8XPJ2"/>
<dbReference type="GO" id="GO:0005634">
    <property type="term" value="C:nucleus"/>
    <property type="evidence" value="ECO:0007669"/>
    <property type="project" value="TreeGrafter"/>
</dbReference>
<evidence type="ECO:0000313" key="2">
    <source>
        <dbReference type="Proteomes" id="UP001162162"/>
    </source>
</evidence>
<comment type="caution">
    <text evidence="1">The sequence shown here is derived from an EMBL/GenBank/DDBJ whole genome shotgun (WGS) entry which is preliminary data.</text>
</comment>
<gene>
    <name evidence="1" type="ORF">NQ318_009118</name>
</gene>
<dbReference type="SUPFAM" id="SSF53098">
    <property type="entry name" value="Ribonuclease H-like"/>
    <property type="match status" value="1"/>
</dbReference>
<dbReference type="InterPro" id="IPR052717">
    <property type="entry name" value="Vacuolar_transposase_reg"/>
</dbReference>
<dbReference type="InterPro" id="IPR012337">
    <property type="entry name" value="RNaseH-like_sf"/>
</dbReference>
<name>A0AAV8XPJ2_9CUCU</name>
<dbReference type="EMBL" id="JAPWTK010000414">
    <property type="protein sequence ID" value="KAJ8940715.1"/>
    <property type="molecule type" value="Genomic_DNA"/>
</dbReference>
<dbReference type="Proteomes" id="UP001162162">
    <property type="component" value="Unassembled WGS sequence"/>
</dbReference>
<evidence type="ECO:0000313" key="1">
    <source>
        <dbReference type="EMBL" id="KAJ8940715.1"/>
    </source>
</evidence>
<dbReference type="PANTHER" id="PTHR46169">
    <property type="entry name" value="DNA REPLICATION-RELATED ELEMENT FACTOR, ISOFORM A"/>
    <property type="match status" value="1"/>
</dbReference>
<protein>
    <submittedName>
        <fullName evidence="1">Uncharacterized protein</fullName>
    </submittedName>
</protein>
<accession>A0AAV8XPJ2</accession>
<keyword evidence="2" id="KW-1185">Reference proteome</keyword>
<sequence>MGLPLIKTKQAVDTRWNSLLIMLERLLEIKDPLSVAITNASDWSVISDCLPVLKPLELTTTELSGEKYVTMSSVIPLVRGLQHNLKTIKPVSEVGLWLQNKLIETISRRLGSLESNKIVAKTTFLDSRLRKLHSDLKKMQTTPKVG</sequence>